<dbReference type="PANTHER" id="PTHR30221:SF1">
    <property type="entry name" value="SMALL-CONDUCTANCE MECHANOSENSITIVE CHANNEL"/>
    <property type="match status" value="1"/>
</dbReference>
<name>A0A9D1WQG5_9FIRM</name>
<proteinExistence type="inferred from homology"/>
<evidence type="ECO:0000256" key="2">
    <source>
        <dbReference type="ARBA" id="ARBA00008017"/>
    </source>
</evidence>
<dbReference type="SUPFAM" id="SSF50182">
    <property type="entry name" value="Sm-like ribonucleoproteins"/>
    <property type="match status" value="1"/>
</dbReference>
<feature type="domain" description="Mechanosensitive ion channel MscS" evidence="8">
    <location>
        <begin position="124"/>
        <end position="190"/>
    </location>
</feature>
<feature type="domain" description="Mechanosensitive ion channel MscS C-terminal" evidence="9">
    <location>
        <begin position="198"/>
        <end position="279"/>
    </location>
</feature>
<comment type="caution">
    <text evidence="10">The sequence shown here is derived from an EMBL/GenBank/DDBJ whole genome shotgun (WGS) entry which is preliminary data.</text>
</comment>
<dbReference type="InterPro" id="IPR006686">
    <property type="entry name" value="MscS_channel_CS"/>
</dbReference>
<dbReference type="Gene3D" id="2.30.30.60">
    <property type="match status" value="1"/>
</dbReference>
<keyword evidence="6 7" id="KW-0472">Membrane</keyword>
<dbReference type="AlphaFoldDB" id="A0A9D1WQG5"/>
<reference evidence="10" key="1">
    <citation type="journal article" date="2021" name="PeerJ">
        <title>Extensive microbial diversity within the chicken gut microbiome revealed by metagenomics and culture.</title>
        <authorList>
            <person name="Gilroy R."/>
            <person name="Ravi A."/>
            <person name="Getino M."/>
            <person name="Pursley I."/>
            <person name="Horton D.L."/>
            <person name="Alikhan N.F."/>
            <person name="Baker D."/>
            <person name="Gharbi K."/>
            <person name="Hall N."/>
            <person name="Watson M."/>
            <person name="Adriaenssens E.M."/>
            <person name="Foster-Nyarko E."/>
            <person name="Jarju S."/>
            <person name="Secka A."/>
            <person name="Antonio M."/>
            <person name="Oren A."/>
            <person name="Chaudhuri R.R."/>
            <person name="La Ragione R."/>
            <person name="Hildebrand F."/>
            <person name="Pallen M.J."/>
        </authorList>
    </citation>
    <scope>NUCLEOTIDE SEQUENCE</scope>
    <source>
        <strain evidence="10">CHK188-5543</strain>
    </source>
</reference>
<dbReference type="Pfam" id="PF21082">
    <property type="entry name" value="MS_channel_3rd"/>
    <property type="match status" value="1"/>
</dbReference>
<evidence type="ECO:0000256" key="7">
    <source>
        <dbReference type="SAM" id="Phobius"/>
    </source>
</evidence>
<dbReference type="InterPro" id="IPR011014">
    <property type="entry name" value="MscS_channel_TM-2"/>
</dbReference>
<evidence type="ECO:0000256" key="6">
    <source>
        <dbReference type="ARBA" id="ARBA00023136"/>
    </source>
</evidence>
<organism evidence="10 11">
    <name type="scientific">Candidatus Anaerotruncus excrementipullorum</name>
    <dbReference type="NCBI Taxonomy" id="2838465"/>
    <lineage>
        <taxon>Bacteria</taxon>
        <taxon>Bacillati</taxon>
        <taxon>Bacillota</taxon>
        <taxon>Clostridia</taxon>
        <taxon>Eubacteriales</taxon>
        <taxon>Oscillospiraceae</taxon>
        <taxon>Anaerotruncus</taxon>
    </lineage>
</organism>
<dbReference type="Proteomes" id="UP000886800">
    <property type="component" value="Unassembled WGS sequence"/>
</dbReference>
<feature type="transmembrane region" description="Helical" evidence="7">
    <location>
        <begin position="75"/>
        <end position="97"/>
    </location>
</feature>
<dbReference type="SUPFAM" id="SSF82861">
    <property type="entry name" value="Mechanosensitive channel protein MscS (YggB), transmembrane region"/>
    <property type="match status" value="1"/>
</dbReference>
<dbReference type="EMBL" id="DXES01000067">
    <property type="protein sequence ID" value="HIX65253.1"/>
    <property type="molecule type" value="Genomic_DNA"/>
</dbReference>
<dbReference type="InterPro" id="IPR006685">
    <property type="entry name" value="MscS_channel_2nd"/>
</dbReference>
<keyword evidence="4 7" id="KW-0812">Transmembrane</keyword>
<dbReference type="PANTHER" id="PTHR30221">
    <property type="entry name" value="SMALL-CONDUCTANCE MECHANOSENSITIVE CHANNEL"/>
    <property type="match status" value="1"/>
</dbReference>
<evidence type="ECO:0000313" key="10">
    <source>
        <dbReference type="EMBL" id="HIX65253.1"/>
    </source>
</evidence>
<accession>A0A9D1WQG5</accession>
<evidence type="ECO:0000256" key="3">
    <source>
        <dbReference type="ARBA" id="ARBA00022475"/>
    </source>
</evidence>
<dbReference type="PROSITE" id="PS01246">
    <property type="entry name" value="UPF0003"/>
    <property type="match status" value="1"/>
</dbReference>
<protein>
    <submittedName>
        <fullName evidence="10">Mechanosensitive ion channel family protein</fullName>
    </submittedName>
</protein>
<keyword evidence="5 7" id="KW-1133">Transmembrane helix</keyword>
<evidence type="ECO:0000256" key="4">
    <source>
        <dbReference type="ARBA" id="ARBA00022692"/>
    </source>
</evidence>
<gene>
    <name evidence="10" type="ORF">H9736_03290</name>
</gene>
<keyword evidence="3" id="KW-1003">Cell membrane</keyword>
<dbReference type="InterPro" id="IPR023408">
    <property type="entry name" value="MscS_beta-dom_sf"/>
</dbReference>
<comment type="subcellular location">
    <subcellularLocation>
        <location evidence="1">Cell membrane</location>
        <topology evidence="1">Multi-pass membrane protein</topology>
    </subcellularLocation>
</comment>
<evidence type="ECO:0000256" key="5">
    <source>
        <dbReference type="ARBA" id="ARBA00022989"/>
    </source>
</evidence>
<evidence type="ECO:0000259" key="9">
    <source>
        <dbReference type="Pfam" id="PF21082"/>
    </source>
</evidence>
<evidence type="ECO:0000313" key="11">
    <source>
        <dbReference type="Proteomes" id="UP000886800"/>
    </source>
</evidence>
<dbReference type="InterPro" id="IPR010920">
    <property type="entry name" value="LSM_dom_sf"/>
</dbReference>
<comment type="similarity">
    <text evidence="2">Belongs to the MscS (TC 1.A.23) family.</text>
</comment>
<evidence type="ECO:0000259" key="8">
    <source>
        <dbReference type="Pfam" id="PF00924"/>
    </source>
</evidence>
<reference evidence="10" key="2">
    <citation type="submission" date="2021-04" db="EMBL/GenBank/DDBJ databases">
        <authorList>
            <person name="Gilroy R."/>
        </authorList>
    </citation>
    <scope>NUCLEOTIDE SEQUENCE</scope>
    <source>
        <strain evidence="10">CHK188-5543</strain>
    </source>
</reference>
<dbReference type="Gene3D" id="1.10.287.1260">
    <property type="match status" value="1"/>
</dbReference>
<dbReference type="GO" id="GO:0008381">
    <property type="term" value="F:mechanosensitive monoatomic ion channel activity"/>
    <property type="evidence" value="ECO:0007669"/>
    <property type="project" value="InterPro"/>
</dbReference>
<dbReference type="InterPro" id="IPR049278">
    <property type="entry name" value="MS_channel_C"/>
</dbReference>
<dbReference type="Pfam" id="PF00924">
    <property type="entry name" value="MS_channel_2nd"/>
    <property type="match status" value="1"/>
</dbReference>
<dbReference type="InterPro" id="IPR045275">
    <property type="entry name" value="MscS_archaea/bacteria_type"/>
</dbReference>
<evidence type="ECO:0000256" key="1">
    <source>
        <dbReference type="ARBA" id="ARBA00004651"/>
    </source>
</evidence>
<feature type="transmembrane region" description="Helical" evidence="7">
    <location>
        <begin position="37"/>
        <end position="55"/>
    </location>
</feature>
<sequence>MGDLIDPNTTQQVQEALQDLSQVPLTWERIGGQLLDFLPRLLTAGVVLAVGYLVLRWLCSLAQKLLRRSKLDPALHGFIVSILRVALWIMLAVIVVTVLVPSAAGSLIALFSVFGLAVSLSVKDSLANLAGGILVLFTKPFSLGDYVSIAGNEGSVEEIRLNYTVIRTADSKLIHIPNGDVSKAQITNYTTSPTRRLDLNFSIAYEDDFEQAERIILGCLQDNPMALDDPAPVVRMVEHGESAILIGCRVWVDNGNYWPLKYDLLEEVKRRFDAAGISIPYQQVEVRMHREG</sequence>
<dbReference type="InterPro" id="IPR008910">
    <property type="entry name" value="MSC_TM_helix"/>
</dbReference>
<dbReference type="SUPFAM" id="SSF82689">
    <property type="entry name" value="Mechanosensitive channel protein MscS (YggB), C-terminal domain"/>
    <property type="match status" value="1"/>
</dbReference>
<dbReference type="Pfam" id="PF05552">
    <property type="entry name" value="MS_channel_1st_1"/>
    <property type="match status" value="1"/>
</dbReference>
<dbReference type="InterPro" id="IPR011066">
    <property type="entry name" value="MscS_channel_C_sf"/>
</dbReference>
<dbReference type="GO" id="GO:0005886">
    <property type="term" value="C:plasma membrane"/>
    <property type="evidence" value="ECO:0007669"/>
    <property type="project" value="UniProtKB-SubCell"/>
</dbReference>
<dbReference type="Gene3D" id="3.30.70.100">
    <property type="match status" value="1"/>
</dbReference>